<proteinExistence type="inferred from homology"/>
<keyword evidence="3" id="KW-0240">DNA-directed RNA polymerase</keyword>
<keyword evidence="6" id="KW-0677">Repeat</keyword>
<dbReference type="STRING" id="3880.G7L9W9"/>
<evidence type="ECO:0000313" key="12">
    <source>
        <dbReference type="EnsemblPlants" id="AET01946"/>
    </source>
</evidence>
<name>G7L9W9_MEDTR</name>
<dbReference type="HOGENOM" id="CLU_1491196_0_0_1"/>
<comment type="similarity">
    <text evidence="1 9">Belongs to the RNA polymerase beta chain family.</text>
</comment>
<keyword evidence="4" id="KW-0808">Transferase</keyword>
<dbReference type="GO" id="GO:0032549">
    <property type="term" value="F:ribonucleoside binding"/>
    <property type="evidence" value="ECO:0007669"/>
    <property type="project" value="InterPro"/>
</dbReference>
<evidence type="ECO:0000256" key="6">
    <source>
        <dbReference type="ARBA" id="ARBA00022737"/>
    </source>
</evidence>
<dbReference type="PROSITE" id="PS51375">
    <property type="entry name" value="PPR"/>
    <property type="match status" value="1"/>
</dbReference>
<organism evidence="11 13">
    <name type="scientific">Medicago truncatula</name>
    <name type="common">Barrel medic</name>
    <name type="synonym">Medicago tribuloides</name>
    <dbReference type="NCBI Taxonomy" id="3880"/>
    <lineage>
        <taxon>Eukaryota</taxon>
        <taxon>Viridiplantae</taxon>
        <taxon>Streptophyta</taxon>
        <taxon>Embryophyta</taxon>
        <taxon>Tracheophyta</taxon>
        <taxon>Spermatophyta</taxon>
        <taxon>Magnoliopsida</taxon>
        <taxon>eudicotyledons</taxon>
        <taxon>Gunneridae</taxon>
        <taxon>Pentapetalae</taxon>
        <taxon>rosids</taxon>
        <taxon>fabids</taxon>
        <taxon>Fabales</taxon>
        <taxon>Fabaceae</taxon>
        <taxon>Papilionoideae</taxon>
        <taxon>50 kb inversion clade</taxon>
        <taxon>NPAAA clade</taxon>
        <taxon>Hologalegina</taxon>
        <taxon>IRL clade</taxon>
        <taxon>Trifolieae</taxon>
        <taxon>Medicago</taxon>
    </lineage>
</organism>
<protein>
    <recommendedName>
        <fullName evidence="2">DNA-directed RNA polymerase</fullName>
        <ecNumber evidence="2">2.7.7.6</ecNumber>
    </recommendedName>
</protein>
<dbReference type="InterPro" id="IPR011990">
    <property type="entry name" value="TPR-like_helical_dom_sf"/>
</dbReference>
<dbReference type="AlphaFoldDB" id="G7L9W9"/>
<dbReference type="GO" id="GO:0000428">
    <property type="term" value="C:DNA-directed RNA polymerase complex"/>
    <property type="evidence" value="ECO:0007669"/>
    <property type="project" value="UniProtKB-KW"/>
</dbReference>
<gene>
    <name evidence="11" type="ordered locus">MTR_8g023440</name>
</gene>
<dbReference type="GO" id="GO:0003677">
    <property type="term" value="F:DNA binding"/>
    <property type="evidence" value="ECO:0007669"/>
    <property type="project" value="InterPro"/>
</dbReference>
<reference evidence="12" key="3">
    <citation type="submission" date="2015-04" db="UniProtKB">
        <authorList>
            <consortium name="EnsemblPlants"/>
        </authorList>
    </citation>
    <scope>IDENTIFICATION</scope>
    <source>
        <strain evidence="12">cv. Jemalong A17</strain>
    </source>
</reference>
<dbReference type="PaxDb" id="3880-AET01946"/>
<evidence type="ECO:0000256" key="4">
    <source>
        <dbReference type="ARBA" id="ARBA00022679"/>
    </source>
</evidence>
<feature type="domain" description="RNA polymerase Rpb2" evidence="10">
    <location>
        <begin position="101"/>
        <end position="126"/>
    </location>
</feature>
<evidence type="ECO:0000256" key="3">
    <source>
        <dbReference type="ARBA" id="ARBA00022478"/>
    </source>
</evidence>
<evidence type="ECO:0000259" key="10">
    <source>
        <dbReference type="Pfam" id="PF04565"/>
    </source>
</evidence>
<sequence>MIWESVSLRILSEKEWRVFIFMIEPEGVDGYDRNGEVEFALNVFDEMPKRDKFSSTEIFDGMVDTDKNFVTWNVTINGYMKSGKIELASGLFERMPARSLIMLCPCDTPEGEYCGLVKNLALMTHVTADEEEAPLISLLAIKAPDHHRTCSGSAVSVVVTAATKLPHLITRSKVKKFQKPL</sequence>
<dbReference type="Proteomes" id="UP000002051">
    <property type="component" value="Chromosome 8"/>
</dbReference>
<dbReference type="eggNOG" id="KOG0215">
    <property type="taxonomic scope" value="Eukaryota"/>
</dbReference>
<dbReference type="EC" id="2.7.7.6" evidence="2"/>
<evidence type="ECO:0000313" key="13">
    <source>
        <dbReference type="Proteomes" id="UP000002051"/>
    </source>
</evidence>
<evidence type="ECO:0000256" key="5">
    <source>
        <dbReference type="ARBA" id="ARBA00022695"/>
    </source>
</evidence>
<keyword evidence="13" id="KW-1185">Reference proteome</keyword>
<dbReference type="InterPro" id="IPR002885">
    <property type="entry name" value="PPR_rpt"/>
</dbReference>
<dbReference type="Gene3D" id="1.25.40.10">
    <property type="entry name" value="Tetratricopeptide repeat domain"/>
    <property type="match status" value="1"/>
</dbReference>
<dbReference type="GO" id="GO:0006351">
    <property type="term" value="P:DNA-templated transcription"/>
    <property type="evidence" value="ECO:0007669"/>
    <property type="project" value="InterPro"/>
</dbReference>
<dbReference type="EMBL" id="CM001224">
    <property type="protein sequence ID" value="AET01946.1"/>
    <property type="molecule type" value="Genomic_DNA"/>
</dbReference>
<dbReference type="InterPro" id="IPR007645">
    <property type="entry name" value="RNA_pol_Rpb2_3"/>
</dbReference>
<dbReference type="Pfam" id="PF04565">
    <property type="entry name" value="RNA_pol_Rpb2_3"/>
    <property type="match status" value="1"/>
</dbReference>
<dbReference type="PANTHER" id="PTHR20856">
    <property type="entry name" value="DNA-DIRECTED RNA POLYMERASE I SUBUNIT 2"/>
    <property type="match status" value="1"/>
</dbReference>
<dbReference type="SUPFAM" id="SSF64484">
    <property type="entry name" value="beta and beta-prime subunits of DNA dependent RNA-polymerase"/>
    <property type="match status" value="1"/>
</dbReference>
<evidence type="ECO:0000256" key="1">
    <source>
        <dbReference type="ARBA" id="ARBA00006835"/>
    </source>
</evidence>
<evidence type="ECO:0000256" key="9">
    <source>
        <dbReference type="RuleBase" id="RU000434"/>
    </source>
</evidence>
<feature type="repeat" description="PPR" evidence="8">
    <location>
        <begin position="68"/>
        <end position="102"/>
    </location>
</feature>
<dbReference type="NCBIfam" id="TIGR00756">
    <property type="entry name" value="PPR"/>
    <property type="match status" value="1"/>
</dbReference>
<dbReference type="InterPro" id="IPR015712">
    <property type="entry name" value="DNA-dir_RNA_pol_su2"/>
</dbReference>
<reference evidence="11 13" key="2">
    <citation type="journal article" date="2014" name="BMC Genomics">
        <title>An improved genome release (version Mt4.0) for the model legume Medicago truncatula.</title>
        <authorList>
            <person name="Tang H."/>
            <person name="Krishnakumar V."/>
            <person name="Bidwell S."/>
            <person name="Rosen B."/>
            <person name="Chan A."/>
            <person name="Zhou S."/>
            <person name="Gentzbittel L."/>
            <person name="Childs K.L."/>
            <person name="Yandell M."/>
            <person name="Gundlach H."/>
            <person name="Mayer K.F."/>
            <person name="Schwartz D.C."/>
            <person name="Town C.D."/>
        </authorList>
    </citation>
    <scope>GENOME REANNOTATION</scope>
    <source>
        <strain evidence="12 13">cv. Jemalong A17</strain>
    </source>
</reference>
<accession>G7L9W9</accession>
<keyword evidence="5" id="KW-0548">Nucleotidyltransferase</keyword>
<dbReference type="Pfam" id="PF01535">
    <property type="entry name" value="PPR"/>
    <property type="match status" value="2"/>
</dbReference>
<dbReference type="GO" id="GO:0003899">
    <property type="term" value="F:DNA-directed RNA polymerase activity"/>
    <property type="evidence" value="ECO:0007669"/>
    <property type="project" value="UniProtKB-EC"/>
</dbReference>
<reference evidence="11 13" key="1">
    <citation type="journal article" date="2011" name="Nature">
        <title>The Medicago genome provides insight into the evolution of rhizobial symbioses.</title>
        <authorList>
            <person name="Young N.D."/>
            <person name="Debelle F."/>
            <person name="Oldroyd G.E."/>
            <person name="Geurts R."/>
            <person name="Cannon S.B."/>
            <person name="Udvardi M.K."/>
            <person name="Benedito V.A."/>
            <person name="Mayer K.F."/>
            <person name="Gouzy J."/>
            <person name="Schoof H."/>
            <person name="Van de Peer Y."/>
            <person name="Proost S."/>
            <person name="Cook D.R."/>
            <person name="Meyers B.C."/>
            <person name="Spannagl M."/>
            <person name="Cheung F."/>
            <person name="De Mita S."/>
            <person name="Krishnakumar V."/>
            <person name="Gundlach H."/>
            <person name="Zhou S."/>
            <person name="Mudge J."/>
            <person name="Bharti A.K."/>
            <person name="Murray J.D."/>
            <person name="Naoumkina M.A."/>
            <person name="Rosen B."/>
            <person name="Silverstein K.A."/>
            <person name="Tang H."/>
            <person name="Rombauts S."/>
            <person name="Zhao P.X."/>
            <person name="Zhou P."/>
            <person name="Barbe V."/>
            <person name="Bardou P."/>
            <person name="Bechner M."/>
            <person name="Bellec A."/>
            <person name="Berger A."/>
            <person name="Berges H."/>
            <person name="Bidwell S."/>
            <person name="Bisseling T."/>
            <person name="Choisne N."/>
            <person name="Couloux A."/>
            <person name="Denny R."/>
            <person name="Deshpande S."/>
            <person name="Dai X."/>
            <person name="Doyle J.J."/>
            <person name="Dudez A.M."/>
            <person name="Farmer A.D."/>
            <person name="Fouteau S."/>
            <person name="Franken C."/>
            <person name="Gibelin C."/>
            <person name="Gish J."/>
            <person name="Goldstein S."/>
            <person name="Gonzalez A.J."/>
            <person name="Green P.J."/>
            <person name="Hallab A."/>
            <person name="Hartog M."/>
            <person name="Hua A."/>
            <person name="Humphray S.J."/>
            <person name="Jeong D.H."/>
            <person name="Jing Y."/>
            <person name="Jocker A."/>
            <person name="Kenton S.M."/>
            <person name="Kim D.J."/>
            <person name="Klee K."/>
            <person name="Lai H."/>
            <person name="Lang C."/>
            <person name="Lin S."/>
            <person name="Macmil S.L."/>
            <person name="Magdelenat G."/>
            <person name="Matthews L."/>
            <person name="McCorrison J."/>
            <person name="Monaghan E.L."/>
            <person name="Mun J.H."/>
            <person name="Najar F.Z."/>
            <person name="Nicholson C."/>
            <person name="Noirot C."/>
            <person name="O'Bleness M."/>
            <person name="Paule C.R."/>
            <person name="Poulain J."/>
            <person name="Prion F."/>
            <person name="Qin B."/>
            <person name="Qu C."/>
            <person name="Retzel E.F."/>
            <person name="Riddle C."/>
            <person name="Sallet E."/>
            <person name="Samain S."/>
            <person name="Samson N."/>
            <person name="Sanders I."/>
            <person name="Saurat O."/>
            <person name="Scarpelli C."/>
            <person name="Schiex T."/>
            <person name="Segurens B."/>
            <person name="Severin A.J."/>
            <person name="Sherrier D.J."/>
            <person name="Shi R."/>
            <person name="Sims S."/>
            <person name="Singer S.R."/>
            <person name="Sinharoy S."/>
            <person name="Sterck L."/>
            <person name="Viollet A."/>
            <person name="Wang B.B."/>
            <person name="Wang K."/>
            <person name="Wang M."/>
            <person name="Wang X."/>
            <person name="Warfsmann J."/>
            <person name="Weissenbach J."/>
            <person name="White D.D."/>
            <person name="White J.D."/>
            <person name="Wiley G.B."/>
            <person name="Wincker P."/>
            <person name="Xing Y."/>
            <person name="Yang L."/>
            <person name="Yao Z."/>
            <person name="Ying F."/>
            <person name="Zhai J."/>
            <person name="Zhou L."/>
            <person name="Zuber A."/>
            <person name="Denarie J."/>
            <person name="Dixon R.A."/>
            <person name="May G.D."/>
            <person name="Schwartz D.C."/>
            <person name="Rogers J."/>
            <person name="Quetier F."/>
            <person name="Town C.D."/>
            <person name="Roe B.A."/>
        </authorList>
    </citation>
    <scope>NUCLEOTIDE SEQUENCE [LARGE SCALE GENOMIC DNA]</scope>
    <source>
        <strain evidence="11">A17</strain>
        <strain evidence="12 13">cv. Jemalong A17</strain>
    </source>
</reference>
<keyword evidence="7" id="KW-0804">Transcription</keyword>
<evidence type="ECO:0000313" key="11">
    <source>
        <dbReference type="EMBL" id="AET01946.1"/>
    </source>
</evidence>
<evidence type="ECO:0000256" key="7">
    <source>
        <dbReference type="ARBA" id="ARBA00023163"/>
    </source>
</evidence>
<dbReference type="EnsemblPlants" id="AET01946">
    <property type="protein sequence ID" value="AET01946"/>
    <property type="gene ID" value="MTR_8g023440"/>
</dbReference>
<evidence type="ECO:0000256" key="2">
    <source>
        <dbReference type="ARBA" id="ARBA00012418"/>
    </source>
</evidence>
<evidence type="ECO:0000256" key="8">
    <source>
        <dbReference type="PROSITE-ProRule" id="PRU00708"/>
    </source>
</evidence>